<organism evidence="1">
    <name type="scientific">Virus NIOZ-UU157</name>
    <dbReference type="NCBI Taxonomy" id="2763269"/>
    <lineage>
        <taxon>Viruses</taxon>
    </lineage>
</organism>
<protein>
    <submittedName>
        <fullName evidence="1">Uncharacterized protein</fullName>
    </submittedName>
</protein>
<evidence type="ECO:0000313" key="1">
    <source>
        <dbReference type="EMBL" id="QPI16167.1"/>
    </source>
</evidence>
<accession>A0A7S9XGK8</accession>
<gene>
    <name evidence="1" type="ORF">NIOZUU157_00049</name>
</gene>
<name>A0A7S9XGK8_9VIRU</name>
<dbReference type="EMBL" id="MW030541">
    <property type="protein sequence ID" value="QPI16167.1"/>
    <property type="molecule type" value="Genomic_DNA"/>
</dbReference>
<proteinExistence type="predicted"/>
<reference evidence="1" key="1">
    <citation type="submission" date="2020-08" db="EMBL/GenBank/DDBJ databases">
        <title>Bridging the membrane lipid divide: bacteria of the FCB group superphylum have the potential to synthesize archaeal ether lipids.</title>
        <authorList>
            <person name="Villanueva L."/>
            <person name="von Meijenfeldt F.A.B."/>
            <person name="Westbye A.B."/>
            <person name="Yadav S."/>
            <person name="Hopmans E.C."/>
            <person name="Dutilh B.E."/>
            <person name="Sinninghe Damste J.S."/>
        </authorList>
    </citation>
    <scope>NUCLEOTIDE SEQUENCE</scope>
    <source>
        <strain evidence="1">NIOZ-UU157</strain>
    </source>
</reference>
<sequence length="100" mass="11879">MSVENNKIIAEFMGVESFKDSLASLHQGKINIDVDVYEQARYHTSWDWLMPVVQKIGDEYLNTPFDETYSRLTEQYENIWTLEDTYNAVVEFINQYNEKQ</sequence>